<keyword evidence="2" id="KW-0808">Transferase</keyword>
<comment type="caution">
    <text evidence="7">The sequence shown here is derived from an EMBL/GenBank/DDBJ whole genome shotgun (WGS) entry which is preliminary data.</text>
</comment>
<reference evidence="7 8" key="1">
    <citation type="submission" date="2021-08" db="EMBL/GenBank/DDBJ databases">
        <title>Draft Genome Sequence of Phanerochaete sordida strain YK-624.</title>
        <authorList>
            <person name="Mori T."/>
            <person name="Dohra H."/>
            <person name="Suzuki T."/>
            <person name="Kawagishi H."/>
            <person name="Hirai H."/>
        </authorList>
    </citation>
    <scope>NUCLEOTIDE SEQUENCE [LARGE SCALE GENOMIC DNA]</scope>
    <source>
        <strain evidence="7 8">YK-624</strain>
    </source>
</reference>
<proteinExistence type="predicted"/>
<dbReference type="InterPro" id="IPR011009">
    <property type="entry name" value="Kinase-like_dom_sf"/>
</dbReference>
<feature type="domain" description="Protein kinase" evidence="6">
    <location>
        <begin position="72"/>
        <end position="342"/>
    </location>
</feature>
<dbReference type="Proteomes" id="UP000703269">
    <property type="component" value="Unassembled WGS sequence"/>
</dbReference>
<gene>
    <name evidence="7" type="ORF">PsYK624_095370</name>
</gene>
<organism evidence="7 8">
    <name type="scientific">Phanerochaete sordida</name>
    <dbReference type="NCBI Taxonomy" id="48140"/>
    <lineage>
        <taxon>Eukaryota</taxon>
        <taxon>Fungi</taxon>
        <taxon>Dikarya</taxon>
        <taxon>Basidiomycota</taxon>
        <taxon>Agaricomycotina</taxon>
        <taxon>Agaricomycetes</taxon>
        <taxon>Polyporales</taxon>
        <taxon>Phanerochaetaceae</taxon>
        <taxon>Phanerochaete</taxon>
    </lineage>
</organism>
<dbReference type="PROSITE" id="PS50011">
    <property type="entry name" value="PROTEIN_KINASE_DOM"/>
    <property type="match status" value="1"/>
</dbReference>
<dbReference type="SUPFAM" id="SSF56112">
    <property type="entry name" value="Protein kinase-like (PK-like)"/>
    <property type="match status" value="1"/>
</dbReference>
<dbReference type="EMBL" id="BPQB01000032">
    <property type="protein sequence ID" value="GJE93378.1"/>
    <property type="molecule type" value="Genomic_DNA"/>
</dbReference>
<evidence type="ECO:0000313" key="8">
    <source>
        <dbReference type="Proteomes" id="UP000703269"/>
    </source>
</evidence>
<accession>A0A9P3GC42</accession>
<evidence type="ECO:0000256" key="4">
    <source>
        <dbReference type="ARBA" id="ARBA00022777"/>
    </source>
</evidence>
<dbReference type="InterPro" id="IPR000719">
    <property type="entry name" value="Prot_kinase_dom"/>
</dbReference>
<dbReference type="Gene3D" id="1.10.510.10">
    <property type="entry name" value="Transferase(Phosphotransferase) domain 1"/>
    <property type="match status" value="1"/>
</dbReference>
<evidence type="ECO:0000259" key="6">
    <source>
        <dbReference type="PROSITE" id="PS50011"/>
    </source>
</evidence>
<name>A0A9P3GC42_9APHY</name>
<evidence type="ECO:0000256" key="1">
    <source>
        <dbReference type="ARBA" id="ARBA00022527"/>
    </source>
</evidence>
<dbReference type="SMART" id="SM00220">
    <property type="entry name" value="S_TKc"/>
    <property type="match status" value="1"/>
</dbReference>
<dbReference type="PROSITE" id="PS00108">
    <property type="entry name" value="PROTEIN_KINASE_ST"/>
    <property type="match status" value="1"/>
</dbReference>
<dbReference type="Pfam" id="PF00069">
    <property type="entry name" value="Pkinase"/>
    <property type="match status" value="1"/>
</dbReference>
<keyword evidence="8" id="KW-1185">Reference proteome</keyword>
<keyword evidence="5" id="KW-0067">ATP-binding</keyword>
<evidence type="ECO:0000256" key="3">
    <source>
        <dbReference type="ARBA" id="ARBA00022741"/>
    </source>
</evidence>
<evidence type="ECO:0000313" key="7">
    <source>
        <dbReference type="EMBL" id="GJE93378.1"/>
    </source>
</evidence>
<dbReference type="GO" id="GO:0004674">
    <property type="term" value="F:protein serine/threonine kinase activity"/>
    <property type="evidence" value="ECO:0007669"/>
    <property type="project" value="UniProtKB-KW"/>
</dbReference>
<evidence type="ECO:0000256" key="5">
    <source>
        <dbReference type="ARBA" id="ARBA00022840"/>
    </source>
</evidence>
<dbReference type="GO" id="GO:0005524">
    <property type="term" value="F:ATP binding"/>
    <property type="evidence" value="ECO:0007669"/>
    <property type="project" value="UniProtKB-KW"/>
</dbReference>
<dbReference type="InterPro" id="IPR008271">
    <property type="entry name" value="Ser/Thr_kinase_AS"/>
</dbReference>
<sequence>MSPSAYRDYYRHISSFETGWLVDVAVEAPGSSPRLIGTGPSRDLQHRRVVAPRYWHVPQRVAIDTYTHQSPWISGGLLAEGTYAKVYLALHKPTAQQLAIKVVYIARPLDAHICEALINELKILEKLARLADSAPFLLTPASVDDKWSWTSPAGFLHITTPFCPGGDLFYYQGCLDSEQLIIVLAEVALGIDFLHKHGIVHHDIKPENVFVDAEGHCVLADYGAAKLLNAKAKIERHPSGKFVSTLAYTAPEILKDREYDDAADWWAFGCTILTLLQGRVYFDFADRKQYLRSYMKLLKTLKPTMRAIDGCLDRLIDLVEGLLHPVPAKRLRGKAVFDHDYFKDLWMAVPGPSSTGGSGLEPTMQTWEAIRLRLHKPPFSVIHAVPTDRGTEKSVCKEWPSKYGSDQRYLIAELVKDGLQLPVDDACDAVALYHQSTIG</sequence>
<keyword evidence="4 7" id="KW-0418">Kinase</keyword>
<dbReference type="OrthoDB" id="10252171at2759"/>
<dbReference type="AlphaFoldDB" id="A0A9P3GC42"/>
<evidence type="ECO:0000256" key="2">
    <source>
        <dbReference type="ARBA" id="ARBA00022679"/>
    </source>
</evidence>
<dbReference type="PANTHER" id="PTHR24351">
    <property type="entry name" value="RIBOSOMAL PROTEIN S6 KINASE"/>
    <property type="match status" value="1"/>
</dbReference>
<protein>
    <submittedName>
        <fullName evidence="7">Serine/threonine-protein kinase</fullName>
    </submittedName>
</protein>
<keyword evidence="1" id="KW-0723">Serine/threonine-protein kinase</keyword>
<dbReference type="Gene3D" id="3.30.200.20">
    <property type="entry name" value="Phosphorylase Kinase, domain 1"/>
    <property type="match status" value="1"/>
</dbReference>
<keyword evidence="3" id="KW-0547">Nucleotide-binding</keyword>